<dbReference type="Pfam" id="PF01575">
    <property type="entry name" value="MaoC_dehydratas"/>
    <property type="match status" value="1"/>
</dbReference>
<dbReference type="AlphaFoldDB" id="A0A419EXW2"/>
<protein>
    <submittedName>
        <fullName evidence="2">MaoC family dehydratase</fullName>
    </submittedName>
</protein>
<dbReference type="PANTHER" id="PTHR42993:SF1">
    <property type="entry name" value="MAOC-LIKE DEHYDRATASE DOMAIN-CONTAINING PROTEIN"/>
    <property type="match status" value="1"/>
</dbReference>
<accession>A0A419EXW2</accession>
<organism evidence="2 3">
    <name type="scientific">Candidatus Abyssobacteria bacterium SURF_17</name>
    <dbReference type="NCBI Taxonomy" id="2093361"/>
    <lineage>
        <taxon>Bacteria</taxon>
        <taxon>Pseudomonadati</taxon>
        <taxon>Candidatus Hydrogenedentota</taxon>
        <taxon>Candidatus Abyssobacteria</taxon>
    </lineage>
</organism>
<dbReference type="EMBL" id="QZKI01000077">
    <property type="protein sequence ID" value="RJP69906.1"/>
    <property type="molecule type" value="Genomic_DNA"/>
</dbReference>
<dbReference type="InterPro" id="IPR039375">
    <property type="entry name" value="NodN-like"/>
</dbReference>
<dbReference type="Gene3D" id="3.10.129.10">
    <property type="entry name" value="Hotdog Thioesterase"/>
    <property type="match status" value="1"/>
</dbReference>
<evidence type="ECO:0000313" key="3">
    <source>
        <dbReference type="Proteomes" id="UP000285961"/>
    </source>
</evidence>
<sequence length="154" mass="17001">MAAEVLPVDQIKKRVGQDIGVSDWLQVDQKRINAFADCTGDHQWIHVDEEAAKSGPFGKTIAHGYLTLSLLPYFSSGISIIPEGTMMAINYGMNKLRFITPVAVNKKIRDRVTLSNIEEKGGGRYLVSTTHTIEIEGEAKPACVAETLTMFFTQ</sequence>
<gene>
    <name evidence="2" type="ORF">C4532_10250</name>
</gene>
<name>A0A419EXW2_9BACT</name>
<comment type="caution">
    <text evidence="2">The sequence shown here is derived from an EMBL/GenBank/DDBJ whole genome shotgun (WGS) entry which is preliminary data.</text>
</comment>
<dbReference type="SUPFAM" id="SSF54637">
    <property type="entry name" value="Thioesterase/thiol ester dehydrase-isomerase"/>
    <property type="match status" value="1"/>
</dbReference>
<proteinExistence type="predicted"/>
<dbReference type="CDD" id="cd03450">
    <property type="entry name" value="NodN"/>
    <property type="match status" value="1"/>
</dbReference>
<evidence type="ECO:0000313" key="2">
    <source>
        <dbReference type="EMBL" id="RJP69906.1"/>
    </source>
</evidence>
<reference evidence="2 3" key="1">
    <citation type="journal article" date="2017" name="ISME J.">
        <title>Energy and carbon metabolisms in a deep terrestrial subsurface fluid microbial community.</title>
        <authorList>
            <person name="Momper L."/>
            <person name="Jungbluth S.P."/>
            <person name="Lee M.D."/>
            <person name="Amend J.P."/>
        </authorList>
    </citation>
    <scope>NUCLEOTIDE SEQUENCE [LARGE SCALE GENOMIC DNA]</scope>
    <source>
        <strain evidence="2">SURF_17</strain>
    </source>
</reference>
<evidence type="ECO:0000259" key="1">
    <source>
        <dbReference type="Pfam" id="PF01575"/>
    </source>
</evidence>
<dbReference type="InterPro" id="IPR029069">
    <property type="entry name" value="HotDog_dom_sf"/>
</dbReference>
<dbReference type="PANTHER" id="PTHR42993">
    <property type="entry name" value="MAOC-LIKE DEHYDRATASE DOMAIN-CONTAINING PROTEIN"/>
    <property type="match status" value="1"/>
</dbReference>
<dbReference type="Proteomes" id="UP000285961">
    <property type="component" value="Unassembled WGS sequence"/>
</dbReference>
<feature type="domain" description="MaoC-like" evidence="1">
    <location>
        <begin position="13"/>
        <end position="122"/>
    </location>
</feature>
<dbReference type="InterPro" id="IPR002539">
    <property type="entry name" value="MaoC-like_dom"/>
</dbReference>